<feature type="domain" description="LysM" evidence="1">
    <location>
        <begin position="235"/>
        <end position="280"/>
    </location>
</feature>
<evidence type="ECO:0000313" key="2">
    <source>
        <dbReference type="EMBL" id="MBB0231796.1"/>
    </source>
</evidence>
<dbReference type="CDD" id="cd06583">
    <property type="entry name" value="PGRP"/>
    <property type="match status" value="1"/>
</dbReference>
<dbReference type="PROSITE" id="PS51782">
    <property type="entry name" value="LYSM"/>
    <property type="match status" value="2"/>
</dbReference>
<dbReference type="Pfam" id="PF01476">
    <property type="entry name" value="LysM"/>
    <property type="match status" value="2"/>
</dbReference>
<evidence type="ECO:0000259" key="1">
    <source>
        <dbReference type="PROSITE" id="PS51782"/>
    </source>
</evidence>
<proteinExistence type="predicted"/>
<dbReference type="GO" id="GO:0008270">
    <property type="term" value="F:zinc ion binding"/>
    <property type="evidence" value="ECO:0007669"/>
    <property type="project" value="InterPro"/>
</dbReference>
<dbReference type="Gene3D" id="3.10.350.10">
    <property type="entry name" value="LysM domain"/>
    <property type="match status" value="2"/>
</dbReference>
<dbReference type="InterPro" id="IPR002502">
    <property type="entry name" value="Amidase_domain"/>
</dbReference>
<keyword evidence="3" id="KW-1185">Reference proteome</keyword>
<sequence>MIDLITRAQWGARPFRTPNGATRYGRARAGVKVHYLGTAYSDRAHSQCAAYVRAIQAQHMDGNGWSDIAYSFVVCTHGSVYEGRGLERRNAANGNTSLNDAHYAVCALLGASGLTEPPDAMLHGMRDAIEHCRANGPCGDEVARHADDFATACPGPALTAWVRAGARRPTVAVPPVGARQHVMARGETLWEVAQRFGSTVAAIAAASGIVNPDVVRVGDVVIIPGSSQAVPPVSGRYTVRSGDSLSGIAAGIPGVSWQQLAQANRISSPYVIRPGQVLTIPAASPPAPYTPPPFPRGLRPNSSTPSAVGWQRCLKRLSFMPGSVQEHPNYGPATQEATARFHNAHPQFRSVGVTRDVAVGSQGWAHAHRLAYGGGR</sequence>
<gene>
    <name evidence="2" type="ORF">FOE67_20430</name>
</gene>
<comment type="caution">
    <text evidence="2">The sequence shown here is derived from an EMBL/GenBank/DDBJ whole genome shotgun (WGS) entry which is preliminary data.</text>
</comment>
<dbReference type="GO" id="GO:0008745">
    <property type="term" value="F:N-acetylmuramoyl-L-alanine amidase activity"/>
    <property type="evidence" value="ECO:0007669"/>
    <property type="project" value="InterPro"/>
</dbReference>
<dbReference type="GO" id="GO:0008932">
    <property type="term" value="F:lytic endotransglycosylase activity"/>
    <property type="evidence" value="ECO:0007669"/>
    <property type="project" value="TreeGrafter"/>
</dbReference>
<dbReference type="EMBL" id="VKHS01000635">
    <property type="protein sequence ID" value="MBB0231796.1"/>
    <property type="molecule type" value="Genomic_DNA"/>
</dbReference>
<dbReference type="RefSeq" id="WP_182666350.1">
    <property type="nucleotide sequence ID" value="NZ_VKHS01000635.1"/>
</dbReference>
<dbReference type="PANTHER" id="PTHR33734:SF22">
    <property type="entry name" value="MEMBRANE-BOUND LYTIC MUREIN TRANSGLYCOSYLASE D"/>
    <property type="match status" value="1"/>
</dbReference>
<dbReference type="SUPFAM" id="SSF55846">
    <property type="entry name" value="N-acetylmuramoyl-L-alanine amidase-like"/>
    <property type="match status" value="1"/>
</dbReference>
<dbReference type="SUPFAM" id="SSF54106">
    <property type="entry name" value="LysM domain"/>
    <property type="match status" value="2"/>
</dbReference>
<evidence type="ECO:0000313" key="3">
    <source>
        <dbReference type="Proteomes" id="UP000530234"/>
    </source>
</evidence>
<dbReference type="InterPro" id="IPR018392">
    <property type="entry name" value="LysM"/>
</dbReference>
<dbReference type="SMART" id="SM00257">
    <property type="entry name" value="LysM"/>
    <property type="match status" value="2"/>
</dbReference>
<dbReference type="InterPro" id="IPR006619">
    <property type="entry name" value="PGRP_domain_met/bac"/>
</dbReference>
<dbReference type="Gene3D" id="1.10.101.10">
    <property type="entry name" value="PGBD-like superfamily/PGBD"/>
    <property type="match status" value="1"/>
</dbReference>
<dbReference type="AlphaFoldDB" id="A0A7W3T6T6"/>
<dbReference type="PANTHER" id="PTHR33734">
    <property type="entry name" value="LYSM DOMAIN-CONTAINING GPI-ANCHORED PROTEIN 2"/>
    <property type="match status" value="1"/>
</dbReference>
<dbReference type="InterPro" id="IPR036366">
    <property type="entry name" value="PGBDSf"/>
</dbReference>
<dbReference type="InterPro" id="IPR036779">
    <property type="entry name" value="LysM_dom_sf"/>
</dbReference>
<dbReference type="CDD" id="cd00118">
    <property type="entry name" value="LysM"/>
    <property type="match status" value="1"/>
</dbReference>
<feature type="domain" description="LysM" evidence="1">
    <location>
        <begin position="179"/>
        <end position="223"/>
    </location>
</feature>
<dbReference type="SMART" id="SM00701">
    <property type="entry name" value="PGRP"/>
    <property type="match status" value="1"/>
</dbReference>
<dbReference type="Proteomes" id="UP000530234">
    <property type="component" value="Unassembled WGS sequence"/>
</dbReference>
<organism evidence="2 3">
    <name type="scientific">Streptomyces calidiresistens</name>
    <dbReference type="NCBI Taxonomy" id="1485586"/>
    <lineage>
        <taxon>Bacteria</taxon>
        <taxon>Bacillati</taxon>
        <taxon>Actinomycetota</taxon>
        <taxon>Actinomycetes</taxon>
        <taxon>Kitasatosporales</taxon>
        <taxon>Streptomycetaceae</taxon>
        <taxon>Streptomyces</taxon>
    </lineage>
</organism>
<reference evidence="3" key="1">
    <citation type="submission" date="2019-10" db="EMBL/GenBank/DDBJ databases">
        <title>Streptomyces sp. nov., a novel actinobacterium isolated from alkaline environment.</title>
        <authorList>
            <person name="Golinska P."/>
        </authorList>
    </citation>
    <scope>NUCLEOTIDE SEQUENCE [LARGE SCALE GENOMIC DNA]</scope>
    <source>
        <strain evidence="3">DSM 42108</strain>
    </source>
</reference>
<name>A0A7W3T6T6_9ACTN</name>
<protein>
    <submittedName>
        <fullName evidence="2">LysM peptidoglycan-binding domain-containing protein</fullName>
    </submittedName>
</protein>
<dbReference type="GO" id="GO:0009253">
    <property type="term" value="P:peptidoglycan catabolic process"/>
    <property type="evidence" value="ECO:0007669"/>
    <property type="project" value="InterPro"/>
</dbReference>
<dbReference type="InterPro" id="IPR036505">
    <property type="entry name" value="Amidase/PGRP_sf"/>
</dbReference>
<dbReference type="Gene3D" id="3.40.80.10">
    <property type="entry name" value="Peptidoglycan recognition protein-like"/>
    <property type="match status" value="1"/>
</dbReference>
<accession>A0A7W3T6T6</accession>